<dbReference type="Gene3D" id="3.30.300.30">
    <property type="match status" value="1"/>
</dbReference>
<dbReference type="eggNOG" id="COG1020">
    <property type="taxonomic scope" value="Bacteria"/>
</dbReference>
<feature type="domain" description="Carrier" evidence="4">
    <location>
        <begin position="517"/>
        <end position="591"/>
    </location>
</feature>
<keyword evidence="6" id="KW-1185">Reference proteome</keyword>
<dbReference type="InterPro" id="IPR045851">
    <property type="entry name" value="AMP-bd_C_sf"/>
</dbReference>
<proteinExistence type="predicted"/>
<gene>
    <name evidence="5" type="ordered locus">Caci_2723</name>
</gene>
<keyword evidence="2" id="KW-0596">Phosphopantetheine</keyword>
<evidence type="ECO:0000256" key="3">
    <source>
        <dbReference type="ARBA" id="ARBA00022553"/>
    </source>
</evidence>
<dbReference type="Pfam" id="PF00501">
    <property type="entry name" value="AMP-binding"/>
    <property type="match status" value="1"/>
</dbReference>
<dbReference type="InterPro" id="IPR010071">
    <property type="entry name" value="AA_adenyl_dom"/>
</dbReference>
<dbReference type="InterPro" id="IPR020806">
    <property type="entry name" value="PKS_PP-bd"/>
</dbReference>
<evidence type="ECO:0000256" key="1">
    <source>
        <dbReference type="ARBA" id="ARBA00001957"/>
    </source>
</evidence>
<comment type="cofactor">
    <cofactor evidence="1">
        <name>pantetheine 4'-phosphate</name>
        <dbReference type="ChEBI" id="CHEBI:47942"/>
    </cofactor>
</comment>
<dbReference type="Proteomes" id="UP000000851">
    <property type="component" value="Chromosome"/>
</dbReference>
<dbReference type="STRING" id="479433.Caci_2723"/>
<dbReference type="InterPro" id="IPR036736">
    <property type="entry name" value="ACP-like_sf"/>
</dbReference>
<dbReference type="Gene3D" id="3.40.50.12780">
    <property type="entry name" value="N-terminal domain of ligase-like"/>
    <property type="match status" value="1"/>
</dbReference>
<dbReference type="InterPro" id="IPR029058">
    <property type="entry name" value="AB_hydrolase_fold"/>
</dbReference>
<sequence>MRRHLSQIWDDAALRHSRDTALIAGEETLSYGAVNERANRLARVLIAGGAGPGRLVALALGRTVDMAVAVLAVAKTGAAFLPVDPEYPAERVAHMLRDAAPVLVCATAATLGRLPADVPVPSLVLDSAPQLSALRAQAATDVTDEERRQPVSVTDLAYVIYTSGSTGLPKGVAVTHTGLAGLAAAKIDTMRVGGDSRVLQFASPSFDAYLTEILAALTSGAALVIPPAGVLAGDVLRAVLRDHAVTHAVLPPTAAGTIAPEDVPDLRTLVVAGEALPAALVERWAPHVRMINAYGPTEGTVCATMTGPLAAGEPITIGTPMPGVSVYVLDDTLRPVPPGEIGEVFIAGDGLARGYLGRPELTAQRFLADPFSSAGTRMYRTGDLASWPAGGGIVFHGRVDEQVKLRGFRIELGEVESVLGRHPEVARAVAVVRSSSVAGAYGLAHHTAAQLLAYVVPADGGRPSSAALREHAARFLPEYMVPALFTTVDALPLTPNGKVDRAALPEPAAAPHMVGGGPRTPAEKALCLIFGELLGFDEVGVGADFFALGGTSIVAIDVILRAQDFGLELTPRALIDNPTIEMLAAAAADGS</sequence>
<dbReference type="GO" id="GO:0044550">
    <property type="term" value="P:secondary metabolite biosynthetic process"/>
    <property type="evidence" value="ECO:0007669"/>
    <property type="project" value="TreeGrafter"/>
</dbReference>
<dbReference type="SUPFAM" id="SSF56801">
    <property type="entry name" value="Acetyl-CoA synthetase-like"/>
    <property type="match status" value="1"/>
</dbReference>
<dbReference type="RefSeq" id="WP_012786931.1">
    <property type="nucleotide sequence ID" value="NC_013131.1"/>
</dbReference>
<dbReference type="PROSITE" id="PS50075">
    <property type="entry name" value="CARRIER"/>
    <property type="match status" value="1"/>
</dbReference>
<dbReference type="KEGG" id="cai:Caci_2723"/>
<organism evidence="5 6">
    <name type="scientific">Catenulispora acidiphila (strain DSM 44928 / JCM 14897 / NBRC 102108 / NRRL B-24433 / ID139908)</name>
    <dbReference type="NCBI Taxonomy" id="479433"/>
    <lineage>
        <taxon>Bacteria</taxon>
        <taxon>Bacillati</taxon>
        <taxon>Actinomycetota</taxon>
        <taxon>Actinomycetes</taxon>
        <taxon>Catenulisporales</taxon>
        <taxon>Catenulisporaceae</taxon>
        <taxon>Catenulispora</taxon>
    </lineage>
</organism>
<dbReference type="PROSITE" id="PS00455">
    <property type="entry name" value="AMP_BINDING"/>
    <property type="match status" value="1"/>
</dbReference>
<dbReference type="Pfam" id="PF00550">
    <property type="entry name" value="PP-binding"/>
    <property type="match status" value="1"/>
</dbReference>
<dbReference type="GO" id="GO:0031177">
    <property type="term" value="F:phosphopantetheine binding"/>
    <property type="evidence" value="ECO:0007669"/>
    <property type="project" value="InterPro"/>
</dbReference>
<dbReference type="FunFam" id="2.30.38.10:FF:000001">
    <property type="entry name" value="Non-ribosomal peptide synthetase PvdI"/>
    <property type="match status" value="1"/>
</dbReference>
<dbReference type="HOGENOM" id="CLU_000022_2_12_11"/>
<dbReference type="SUPFAM" id="SSF47336">
    <property type="entry name" value="ACP-like"/>
    <property type="match status" value="1"/>
</dbReference>
<dbReference type="InParanoid" id="C7PZI1"/>
<dbReference type="FunFam" id="3.40.50.980:FF:000001">
    <property type="entry name" value="Non-ribosomal peptide synthetase"/>
    <property type="match status" value="1"/>
</dbReference>
<dbReference type="InterPro" id="IPR020845">
    <property type="entry name" value="AMP-binding_CS"/>
</dbReference>
<evidence type="ECO:0000313" key="6">
    <source>
        <dbReference type="Proteomes" id="UP000000851"/>
    </source>
</evidence>
<dbReference type="Gene3D" id="3.40.50.1820">
    <property type="entry name" value="alpha/beta hydrolase"/>
    <property type="match status" value="1"/>
</dbReference>
<keyword evidence="3" id="KW-0597">Phosphoprotein</keyword>
<dbReference type="GO" id="GO:0005737">
    <property type="term" value="C:cytoplasm"/>
    <property type="evidence" value="ECO:0007669"/>
    <property type="project" value="TreeGrafter"/>
</dbReference>
<name>C7PZI1_CATAD</name>
<dbReference type="Pfam" id="PF13193">
    <property type="entry name" value="AMP-binding_C"/>
    <property type="match status" value="1"/>
</dbReference>
<reference evidence="5 6" key="1">
    <citation type="journal article" date="2009" name="Stand. Genomic Sci.">
        <title>Complete genome sequence of Catenulispora acidiphila type strain (ID 139908).</title>
        <authorList>
            <person name="Copeland A."/>
            <person name="Lapidus A."/>
            <person name="Glavina Del Rio T."/>
            <person name="Nolan M."/>
            <person name="Lucas S."/>
            <person name="Chen F."/>
            <person name="Tice H."/>
            <person name="Cheng J.F."/>
            <person name="Bruce D."/>
            <person name="Goodwin L."/>
            <person name="Pitluck S."/>
            <person name="Mikhailova N."/>
            <person name="Pati A."/>
            <person name="Ivanova N."/>
            <person name="Mavromatis K."/>
            <person name="Chen A."/>
            <person name="Palaniappan K."/>
            <person name="Chain P."/>
            <person name="Land M."/>
            <person name="Hauser L."/>
            <person name="Chang Y.J."/>
            <person name="Jeffries C.D."/>
            <person name="Chertkov O."/>
            <person name="Brettin T."/>
            <person name="Detter J.C."/>
            <person name="Han C."/>
            <person name="Ali Z."/>
            <person name="Tindall B.J."/>
            <person name="Goker M."/>
            <person name="Bristow J."/>
            <person name="Eisen J.A."/>
            <person name="Markowitz V."/>
            <person name="Hugenholtz P."/>
            <person name="Kyrpides N.C."/>
            <person name="Klenk H.P."/>
        </authorList>
    </citation>
    <scope>NUCLEOTIDE SEQUENCE [LARGE SCALE GENOMIC DNA]</scope>
    <source>
        <strain evidence="6">DSM 44928 / JCM 14897 / NBRC 102108 / NRRL B-24433 / ID139908</strain>
    </source>
</reference>
<evidence type="ECO:0000256" key="2">
    <source>
        <dbReference type="ARBA" id="ARBA00022450"/>
    </source>
</evidence>
<dbReference type="InterPro" id="IPR025110">
    <property type="entry name" value="AMP-bd_C"/>
</dbReference>
<evidence type="ECO:0000259" key="4">
    <source>
        <dbReference type="PROSITE" id="PS50075"/>
    </source>
</evidence>
<evidence type="ECO:0000313" key="5">
    <source>
        <dbReference type="EMBL" id="ACU71638.1"/>
    </source>
</evidence>
<dbReference type="InterPro" id="IPR000873">
    <property type="entry name" value="AMP-dep_synth/lig_dom"/>
</dbReference>
<dbReference type="AlphaFoldDB" id="C7PZI1"/>
<dbReference type="FunFam" id="3.40.50.12780:FF:000012">
    <property type="entry name" value="Non-ribosomal peptide synthetase"/>
    <property type="match status" value="1"/>
</dbReference>
<dbReference type="PANTHER" id="PTHR45527">
    <property type="entry name" value="NONRIBOSOMAL PEPTIDE SYNTHETASE"/>
    <property type="match status" value="1"/>
</dbReference>
<accession>C7PZI1</accession>
<dbReference type="NCBIfam" id="TIGR01733">
    <property type="entry name" value="AA-adenyl-dom"/>
    <property type="match status" value="1"/>
</dbReference>
<dbReference type="PANTHER" id="PTHR45527:SF1">
    <property type="entry name" value="FATTY ACID SYNTHASE"/>
    <property type="match status" value="1"/>
</dbReference>
<dbReference type="EMBL" id="CP001700">
    <property type="protein sequence ID" value="ACU71638.1"/>
    <property type="molecule type" value="Genomic_DNA"/>
</dbReference>
<dbReference type="GO" id="GO:0043041">
    <property type="term" value="P:amino acid activation for nonribosomal peptide biosynthetic process"/>
    <property type="evidence" value="ECO:0007669"/>
    <property type="project" value="TreeGrafter"/>
</dbReference>
<dbReference type="SMART" id="SM00823">
    <property type="entry name" value="PKS_PP"/>
    <property type="match status" value="1"/>
</dbReference>
<protein>
    <submittedName>
        <fullName evidence="5">Amino acid adenylation domain protein</fullName>
    </submittedName>
</protein>
<dbReference type="InterPro" id="IPR042099">
    <property type="entry name" value="ANL_N_sf"/>
</dbReference>
<dbReference type="InterPro" id="IPR009081">
    <property type="entry name" value="PP-bd_ACP"/>
</dbReference>